<dbReference type="Pfam" id="PF25917">
    <property type="entry name" value="BSH_RND"/>
    <property type="match status" value="1"/>
</dbReference>
<evidence type="ECO:0000256" key="2">
    <source>
        <dbReference type="SAM" id="Phobius"/>
    </source>
</evidence>
<dbReference type="Gene3D" id="2.40.30.170">
    <property type="match status" value="1"/>
</dbReference>
<feature type="domain" description="Multidrug resistance protein MdtA-like barrel-sandwich hybrid" evidence="3">
    <location>
        <begin position="72"/>
        <end position="212"/>
    </location>
</feature>
<dbReference type="Gene3D" id="2.40.50.100">
    <property type="match status" value="1"/>
</dbReference>
<evidence type="ECO:0000259" key="3">
    <source>
        <dbReference type="Pfam" id="PF25917"/>
    </source>
</evidence>
<evidence type="ECO:0000256" key="1">
    <source>
        <dbReference type="ARBA" id="ARBA00009477"/>
    </source>
</evidence>
<comment type="similarity">
    <text evidence="1">Belongs to the membrane fusion protein (MFP) (TC 8.A.1) family.</text>
</comment>
<reference evidence="4 5" key="1">
    <citation type="submission" date="2018-04" db="EMBL/GenBank/DDBJ databases">
        <title>Complete genome uncultured novel isolate.</title>
        <authorList>
            <person name="Merlino G."/>
        </authorList>
    </citation>
    <scope>NUCLEOTIDE SEQUENCE [LARGE SCALE GENOMIC DNA]</scope>
    <source>
        <strain evidence="5">R1DC9</strain>
    </source>
</reference>
<dbReference type="Proteomes" id="UP000298616">
    <property type="component" value="Chromosome"/>
</dbReference>
<sequence>MTKKKTIFISIAILIGAVATTVIIFLTEPEAEKEGATKKTAMLVNVENVEKGDYNPVVVATGTVQGSKDIVISPEVSGLIVSISEKFTPGTLVKKGEMLVQIDPADFENNLMLRQSDLKLAKANLAIEKGRQDVAEKDYELIGEDMSPENKSLVLREPQLEIAKANVAAAEAAVKQSREDLISTSIKAPFDAQIITRNANKGSMVSPGDNLGRLVGVEEYWIVANIPVNKVRYLRFPGDDNQPASTVDIKSSSGGTISRKGKLYKLIGALNNETRLARVLITIDDPLGFEAGDIVEDPLLIGSFVEVHIQANEIKDVVRLNRDYLRKENTVWVMQDGKLQIKDAEVMLQDSKYAYIVNGLNDGDKVVTTNISTVVEGSSLRVKEETREDTSVTELR</sequence>
<protein>
    <submittedName>
        <fullName evidence="4">Efflux transporter periplasmic adaptor subunit</fullName>
    </submittedName>
</protein>
<dbReference type="InterPro" id="IPR058625">
    <property type="entry name" value="MdtA-like_BSH"/>
</dbReference>
<keyword evidence="2" id="KW-1133">Transmembrane helix</keyword>
<dbReference type="GO" id="GO:0015562">
    <property type="term" value="F:efflux transmembrane transporter activity"/>
    <property type="evidence" value="ECO:0007669"/>
    <property type="project" value="TreeGrafter"/>
</dbReference>
<name>A0A4D7K2R9_9BACT</name>
<keyword evidence="2" id="KW-0812">Transmembrane</keyword>
<dbReference type="Gene3D" id="2.40.420.20">
    <property type="match status" value="1"/>
</dbReference>
<dbReference type="SUPFAM" id="SSF111369">
    <property type="entry name" value="HlyD-like secretion proteins"/>
    <property type="match status" value="1"/>
</dbReference>
<gene>
    <name evidence="4" type="ORF">DCC35_10655</name>
</gene>
<dbReference type="OrthoDB" id="9806939at2"/>
<dbReference type="Gene3D" id="1.10.287.470">
    <property type="entry name" value="Helix hairpin bin"/>
    <property type="match status" value="1"/>
</dbReference>
<organism evidence="4 5">
    <name type="scientific">Mangrovivirga cuniculi</name>
    <dbReference type="NCBI Taxonomy" id="2715131"/>
    <lineage>
        <taxon>Bacteria</taxon>
        <taxon>Pseudomonadati</taxon>
        <taxon>Bacteroidota</taxon>
        <taxon>Cytophagia</taxon>
        <taxon>Cytophagales</taxon>
        <taxon>Mangrovivirgaceae</taxon>
        <taxon>Mangrovivirga</taxon>
    </lineage>
</organism>
<accession>A0A4D7K2R9</accession>
<dbReference type="RefSeq" id="WP_137090759.1">
    <property type="nucleotide sequence ID" value="NZ_CP028923.1"/>
</dbReference>
<dbReference type="PANTHER" id="PTHR30469">
    <property type="entry name" value="MULTIDRUG RESISTANCE PROTEIN MDTA"/>
    <property type="match status" value="1"/>
</dbReference>
<dbReference type="GO" id="GO:1990281">
    <property type="term" value="C:efflux pump complex"/>
    <property type="evidence" value="ECO:0007669"/>
    <property type="project" value="TreeGrafter"/>
</dbReference>
<dbReference type="InterPro" id="IPR006143">
    <property type="entry name" value="RND_pump_MFP"/>
</dbReference>
<dbReference type="NCBIfam" id="TIGR01730">
    <property type="entry name" value="RND_mfp"/>
    <property type="match status" value="1"/>
</dbReference>
<dbReference type="AlphaFoldDB" id="A0A4D7K2R9"/>
<evidence type="ECO:0000313" key="5">
    <source>
        <dbReference type="Proteomes" id="UP000298616"/>
    </source>
</evidence>
<dbReference type="KEGG" id="fpf:DCC35_10655"/>
<feature type="transmembrane region" description="Helical" evidence="2">
    <location>
        <begin position="7"/>
        <end position="26"/>
    </location>
</feature>
<keyword evidence="5" id="KW-1185">Reference proteome</keyword>
<proteinExistence type="inferred from homology"/>
<dbReference type="EMBL" id="CP028923">
    <property type="protein sequence ID" value="QCK15174.1"/>
    <property type="molecule type" value="Genomic_DNA"/>
</dbReference>
<keyword evidence="2" id="KW-0472">Membrane</keyword>
<evidence type="ECO:0000313" key="4">
    <source>
        <dbReference type="EMBL" id="QCK15174.1"/>
    </source>
</evidence>